<name>A0A485PDE7_LYNPA</name>
<keyword evidence="2" id="KW-1185">Reference proteome</keyword>
<reference evidence="1 2" key="1">
    <citation type="submission" date="2019-01" db="EMBL/GenBank/DDBJ databases">
        <authorList>
            <person name="Alioto T."/>
            <person name="Alioto T."/>
        </authorList>
    </citation>
    <scope>NUCLEOTIDE SEQUENCE [LARGE SCALE GENOMIC DNA]</scope>
</reference>
<evidence type="ECO:0000313" key="1">
    <source>
        <dbReference type="EMBL" id="VFV42314.1"/>
    </source>
</evidence>
<evidence type="ECO:0000313" key="2">
    <source>
        <dbReference type="Proteomes" id="UP000386466"/>
    </source>
</evidence>
<sequence length="76" mass="8309">MASQWTFWAEPHIAGLCHDNIMQVVTVSTHSPMGFNSLYAKIVEFGGNVTLHEVIYGAISCPEKEKGGFTAVPENN</sequence>
<gene>
    <name evidence="1" type="ORF">LYPA_23C000305</name>
</gene>
<dbReference type="EMBL" id="CAAGRJ010031906">
    <property type="protein sequence ID" value="VFV42314.1"/>
    <property type="molecule type" value="Genomic_DNA"/>
</dbReference>
<protein>
    <submittedName>
        <fullName evidence="1">Oocyte maturation factor mos</fullName>
    </submittedName>
</protein>
<organism evidence="1 2">
    <name type="scientific">Lynx pardinus</name>
    <name type="common">Iberian lynx</name>
    <name type="synonym">Felis pardina</name>
    <dbReference type="NCBI Taxonomy" id="191816"/>
    <lineage>
        <taxon>Eukaryota</taxon>
        <taxon>Metazoa</taxon>
        <taxon>Chordata</taxon>
        <taxon>Craniata</taxon>
        <taxon>Vertebrata</taxon>
        <taxon>Euteleostomi</taxon>
        <taxon>Mammalia</taxon>
        <taxon>Eutheria</taxon>
        <taxon>Laurasiatheria</taxon>
        <taxon>Carnivora</taxon>
        <taxon>Feliformia</taxon>
        <taxon>Felidae</taxon>
        <taxon>Felinae</taxon>
        <taxon>Lynx</taxon>
    </lineage>
</organism>
<accession>A0A485PDE7</accession>
<dbReference type="AlphaFoldDB" id="A0A485PDE7"/>
<proteinExistence type="predicted"/>
<dbReference type="Proteomes" id="UP000386466">
    <property type="component" value="Unassembled WGS sequence"/>
</dbReference>